<dbReference type="EnsemblPlants" id="KQL23949">
    <property type="protein sequence ID" value="KQL23949"/>
    <property type="gene ID" value="SETIT_031793mg"/>
</dbReference>
<dbReference type="AlphaFoldDB" id="K3ZYW1"/>
<keyword evidence="3" id="KW-1185">Reference proteome</keyword>
<evidence type="ECO:0000313" key="2">
    <source>
        <dbReference type="EnsemblPlants" id="KQL23949"/>
    </source>
</evidence>
<accession>K3ZYW1</accession>
<reference evidence="2" key="2">
    <citation type="submission" date="2018-08" db="UniProtKB">
        <authorList>
            <consortium name="EnsemblPlants"/>
        </authorList>
    </citation>
    <scope>IDENTIFICATION</scope>
    <source>
        <strain evidence="2">Yugu1</strain>
    </source>
</reference>
<dbReference type="InParanoid" id="K3ZYW1"/>
<evidence type="ECO:0000256" key="1">
    <source>
        <dbReference type="SAM" id="MobiDB-lite"/>
    </source>
</evidence>
<reference evidence="3" key="1">
    <citation type="journal article" date="2012" name="Nat. Biotechnol.">
        <title>Reference genome sequence of the model plant Setaria.</title>
        <authorList>
            <person name="Bennetzen J.L."/>
            <person name="Schmutz J."/>
            <person name="Wang H."/>
            <person name="Percifield R."/>
            <person name="Hawkins J."/>
            <person name="Pontaroli A.C."/>
            <person name="Estep M."/>
            <person name="Feng L."/>
            <person name="Vaughn J.N."/>
            <person name="Grimwood J."/>
            <person name="Jenkins J."/>
            <person name="Barry K."/>
            <person name="Lindquist E."/>
            <person name="Hellsten U."/>
            <person name="Deshpande S."/>
            <person name="Wang X."/>
            <person name="Wu X."/>
            <person name="Mitros T."/>
            <person name="Triplett J."/>
            <person name="Yang X."/>
            <person name="Ye C.Y."/>
            <person name="Mauro-Herrera M."/>
            <person name="Wang L."/>
            <person name="Li P."/>
            <person name="Sharma M."/>
            <person name="Sharma R."/>
            <person name="Ronald P.C."/>
            <person name="Panaud O."/>
            <person name="Kellogg E.A."/>
            <person name="Brutnell T.P."/>
            <person name="Doust A.N."/>
            <person name="Tuskan G.A."/>
            <person name="Rokhsar D."/>
            <person name="Devos K.M."/>
        </authorList>
    </citation>
    <scope>NUCLEOTIDE SEQUENCE [LARGE SCALE GENOMIC DNA]</scope>
    <source>
        <strain evidence="3">cv. Yugu1</strain>
    </source>
</reference>
<proteinExistence type="predicted"/>
<evidence type="ECO:0000313" key="3">
    <source>
        <dbReference type="Proteomes" id="UP000004995"/>
    </source>
</evidence>
<feature type="region of interest" description="Disordered" evidence="1">
    <location>
        <begin position="1"/>
        <end position="34"/>
    </location>
</feature>
<dbReference type="Proteomes" id="UP000004995">
    <property type="component" value="Unassembled WGS sequence"/>
</dbReference>
<organism evidence="2 3">
    <name type="scientific">Setaria italica</name>
    <name type="common">Foxtail millet</name>
    <name type="synonym">Panicum italicum</name>
    <dbReference type="NCBI Taxonomy" id="4555"/>
    <lineage>
        <taxon>Eukaryota</taxon>
        <taxon>Viridiplantae</taxon>
        <taxon>Streptophyta</taxon>
        <taxon>Embryophyta</taxon>
        <taxon>Tracheophyta</taxon>
        <taxon>Spermatophyta</taxon>
        <taxon>Magnoliopsida</taxon>
        <taxon>Liliopsida</taxon>
        <taxon>Poales</taxon>
        <taxon>Poaceae</taxon>
        <taxon>PACMAD clade</taxon>
        <taxon>Panicoideae</taxon>
        <taxon>Panicodae</taxon>
        <taxon>Paniceae</taxon>
        <taxon>Cenchrinae</taxon>
        <taxon>Setaria</taxon>
    </lineage>
</organism>
<protein>
    <submittedName>
        <fullName evidence="2">Uncharacterized protein</fullName>
    </submittedName>
</protein>
<sequence>MGPPRAHPCRHGLAGEGRVAFSPRGAASDARRREIETKREIKTQTGRAGGGAELTRAVVA</sequence>
<dbReference type="Gramene" id="KQL23949">
    <property type="protein sequence ID" value="KQL23949"/>
    <property type="gene ID" value="SETIT_031793mg"/>
</dbReference>
<dbReference type="EMBL" id="AGNK02000984">
    <property type="status" value="NOT_ANNOTATED_CDS"/>
    <property type="molecule type" value="Genomic_DNA"/>
</dbReference>
<dbReference type="HOGENOM" id="CLU_2946041_0_0_1"/>
<name>K3ZYW1_SETIT</name>